<feature type="compositionally biased region" description="Basic and acidic residues" evidence="2">
    <location>
        <begin position="142"/>
        <end position="160"/>
    </location>
</feature>
<dbReference type="PANTHER" id="PTHR32470">
    <property type="entry name" value="ADH DEHYDROGENASE [UBIQUINONE] 1 ALPHA SUBCOMPLEX ASSEMBLY FACTOR 2"/>
    <property type="match status" value="1"/>
</dbReference>
<protein>
    <submittedName>
        <fullName evidence="3">NADH dehydrogenase [ubiquinone] 1 alpha subcomplex assembly factor 2</fullName>
    </submittedName>
</protein>
<proteinExistence type="inferred from homology"/>
<accession>A0A131YXK0</accession>
<reference evidence="3" key="1">
    <citation type="journal article" date="2016" name="Ticks Tick Borne Dis.">
        <title>De novo assembly and annotation of the salivary gland transcriptome of Rhipicephalus appendiculatus male and female ticks during blood feeding.</title>
        <authorList>
            <person name="de Castro M.H."/>
            <person name="de Klerk D."/>
            <person name="Pienaar R."/>
            <person name="Latif A.A."/>
            <person name="Rees D.J."/>
            <person name="Mans B.J."/>
        </authorList>
    </citation>
    <scope>NUCLEOTIDE SEQUENCE</scope>
    <source>
        <tissue evidence="3">Salivary glands</tissue>
    </source>
</reference>
<evidence type="ECO:0000256" key="2">
    <source>
        <dbReference type="SAM" id="MobiDB-lite"/>
    </source>
</evidence>
<comment type="similarity">
    <text evidence="1">Belongs to the complex I NDUFA12 subunit family.</text>
</comment>
<organism evidence="3">
    <name type="scientific">Rhipicephalus appendiculatus</name>
    <name type="common">Brown ear tick</name>
    <dbReference type="NCBI Taxonomy" id="34631"/>
    <lineage>
        <taxon>Eukaryota</taxon>
        <taxon>Metazoa</taxon>
        <taxon>Ecdysozoa</taxon>
        <taxon>Arthropoda</taxon>
        <taxon>Chelicerata</taxon>
        <taxon>Arachnida</taxon>
        <taxon>Acari</taxon>
        <taxon>Parasitiformes</taxon>
        <taxon>Ixodida</taxon>
        <taxon>Ixodoidea</taxon>
        <taxon>Ixodidae</taxon>
        <taxon>Rhipicephalinae</taxon>
        <taxon>Rhipicephalus</taxon>
        <taxon>Rhipicephalus</taxon>
    </lineage>
</organism>
<dbReference type="InterPro" id="IPR052618">
    <property type="entry name" value="ComplexI_NDUFA12"/>
</dbReference>
<dbReference type="InterPro" id="IPR007763">
    <property type="entry name" value="NDUFA12"/>
</dbReference>
<dbReference type="GO" id="GO:0032981">
    <property type="term" value="P:mitochondrial respiratory chain complex I assembly"/>
    <property type="evidence" value="ECO:0007669"/>
    <property type="project" value="TreeGrafter"/>
</dbReference>
<dbReference type="GO" id="GO:0005739">
    <property type="term" value="C:mitochondrion"/>
    <property type="evidence" value="ECO:0007669"/>
    <property type="project" value="TreeGrafter"/>
</dbReference>
<dbReference type="PANTHER" id="PTHR32470:SF2">
    <property type="entry name" value="NADH DEHYDROGENASE [UBIQUINONE] 1 ALPHA SUBCOMPLEX ASSEMBLY FACTOR 2"/>
    <property type="match status" value="1"/>
</dbReference>
<name>A0A131YXK0_RHIAP</name>
<dbReference type="AlphaFoldDB" id="A0A131YXK0"/>
<dbReference type="GO" id="GO:0045271">
    <property type="term" value="C:respiratory chain complex I"/>
    <property type="evidence" value="ECO:0007669"/>
    <property type="project" value="InterPro"/>
</dbReference>
<sequence>MVFCDALRSMSSPGRGVIVRMWRNFLSSITTKQGPQREVGRDHFGNKYFEIAADPSRGKRKPRRWFEPRAEDNFSADMPPEWEAWLRGRRSCPPTQEEIAHNEQIKKLKQQRAALAERNLTEEHQRRGGTQPQLPTGFPMYDDYKQANEETDRGSKEPSK</sequence>
<dbReference type="Pfam" id="PF05071">
    <property type="entry name" value="NDUFA12"/>
    <property type="match status" value="1"/>
</dbReference>
<evidence type="ECO:0000256" key="1">
    <source>
        <dbReference type="ARBA" id="ARBA00007355"/>
    </source>
</evidence>
<evidence type="ECO:0000313" key="3">
    <source>
        <dbReference type="EMBL" id="JAP83272.1"/>
    </source>
</evidence>
<feature type="region of interest" description="Disordered" evidence="2">
    <location>
        <begin position="89"/>
        <end position="160"/>
    </location>
</feature>
<dbReference type="EMBL" id="GEDV01005285">
    <property type="protein sequence ID" value="JAP83272.1"/>
    <property type="molecule type" value="Transcribed_RNA"/>
</dbReference>
<keyword evidence="3" id="KW-0830">Ubiquinone</keyword>